<keyword evidence="10" id="KW-0093">Biotin biosynthesis</keyword>
<evidence type="ECO:0000256" key="7">
    <source>
        <dbReference type="ARBA" id="ARBA00022691"/>
    </source>
</evidence>
<dbReference type="InterPro" id="IPR002684">
    <property type="entry name" value="Biotin_synth/BioAB"/>
</dbReference>
<evidence type="ECO:0000256" key="3">
    <source>
        <dbReference type="ARBA" id="ARBA00010765"/>
    </source>
</evidence>
<evidence type="ECO:0000256" key="4">
    <source>
        <dbReference type="ARBA" id="ARBA00012236"/>
    </source>
</evidence>
<dbReference type="SFLD" id="SFLDG01278">
    <property type="entry name" value="biotin_synthase_like"/>
    <property type="match status" value="1"/>
</dbReference>
<keyword evidence="9" id="KW-0479">Metal-binding</keyword>
<reference evidence="16" key="1">
    <citation type="submission" date="2022-01" db="EMBL/GenBank/DDBJ databases">
        <title>Genome Sequence Resource for Two Populations of Ditylenchus destructor, the Migratory Endoparasitic Phytonematode.</title>
        <authorList>
            <person name="Zhang H."/>
            <person name="Lin R."/>
            <person name="Xie B."/>
        </authorList>
    </citation>
    <scope>NUCLEOTIDE SEQUENCE</scope>
    <source>
        <strain evidence="16">BazhouSP</strain>
    </source>
</reference>
<keyword evidence="17" id="KW-1185">Reference proteome</keyword>
<dbReference type="FunFam" id="3.20.20.70:FF:000011">
    <property type="entry name" value="Biotin synthase"/>
    <property type="match status" value="1"/>
</dbReference>
<dbReference type="SFLD" id="SFLDF00272">
    <property type="entry name" value="biotin_synthase"/>
    <property type="match status" value="1"/>
</dbReference>
<dbReference type="NCBIfam" id="TIGR00433">
    <property type="entry name" value="bioB"/>
    <property type="match status" value="1"/>
</dbReference>
<proteinExistence type="inferred from homology"/>
<evidence type="ECO:0000256" key="5">
    <source>
        <dbReference type="ARBA" id="ARBA00022485"/>
    </source>
</evidence>
<evidence type="ECO:0000313" key="17">
    <source>
        <dbReference type="Proteomes" id="UP001201812"/>
    </source>
</evidence>
<comment type="similarity">
    <text evidence="3">Belongs to the radical SAM superfamily. Biotin synthase family.</text>
</comment>
<evidence type="ECO:0000256" key="2">
    <source>
        <dbReference type="ARBA" id="ARBA00004942"/>
    </source>
</evidence>
<keyword evidence="7" id="KW-0949">S-adenosyl-L-methionine</keyword>
<protein>
    <recommendedName>
        <fullName evidence="4">biotin synthase</fullName>
        <ecNumber evidence="4">2.8.1.6</ecNumber>
    </recommendedName>
</protein>
<dbReference type="SMART" id="SM00876">
    <property type="entry name" value="BATS"/>
    <property type="match status" value="1"/>
</dbReference>
<comment type="cofactor">
    <cofactor evidence="1">
        <name>[4Fe-4S] cluster</name>
        <dbReference type="ChEBI" id="CHEBI:49883"/>
    </cofactor>
</comment>
<feature type="domain" description="Radical SAM core" evidence="15">
    <location>
        <begin position="56"/>
        <end position="283"/>
    </location>
</feature>
<dbReference type="EMBL" id="JAKKPZ010000866">
    <property type="protein sequence ID" value="KAI1691809.1"/>
    <property type="molecule type" value="Genomic_DNA"/>
</dbReference>
<dbReference type="GO" id="GO:0009102">
    <property type="term" value="P:biotin biosynthetic process"/>
    <property type="evidence" value="ECO:0007669"/>
    <property type="project" value="UniProtKB-KW"/>
</dbReference>
<keyword evidence="6" id="KW-0808">Transferase</keyword>
<dbReference type="InterPro" id="IPR007197">
    <property type="entry name" value="rSAM"/>
</dbReference>
<gene>
    <name evidence="16" type="ORF">DdX_21616</name>
</gene>
<dbReference type="HAMAP" id="MF_01694">
    <property type="entry name" value="BioB"/>
    <property type="match status" value="1"/>
</dbReference>
<dbReference type="PANTHER" id="PTHR22976:SF2">
    <property type="entry name" value="BIOTIN SYNTHASE, MITOCHONDRIAL"/>
    <property type="match status" value="1"/>
</dbReference>
<name>A0AAD4QSZ0_9BILA</name>
<dbReference type="SUPFAM" id="SSF102114">
    <property type="entry name" value="Radical SAM enzymes"/>
    <property type="match status" value="1"/>
</dbReference>
<evidence type="ECO:0000259" key="14">
    <source>
        <dbReference type="PROSITE" id="PS51819"/>
    </source>
</evidence>
<keyword evidence="5" id="KW-0004">4Fe-4S</keyword>
<dbReference type="Proteomes" id="UP001201812">
    <property type="component" value="Unassembled WGS sequence"/>
</dbReference>
<evidence type="ECO:0000256" key="11">
    <source>
        <dbReference type="ARBA" id="ARBA00023004"/>
    </source>
</evidence>
<dbReference type="PANTHER" id="PTHR22976">
    <property type="entry name" value="BIOTIN SYNTHASE"/>
    <property type="match status" value="1"/>
</dbReference>
<comment type="cofactor">
    <cofactor evidence="13">
        <name>[2Fe-2S] cluster</name>
        <dbReference type="ChEBI" id="CHEBI:190135"/>
    </cofactor>
</comment>
<dbReference type="InterPro" id="IPR037523">
    <property type="entry name" value="VOC_core"/>
</dbReference>
<evidence type="ECO:0000256" key="12">
    <source>
        <dbReference type="ARBA" id="ARBA00023014"/>
    </source>
</evidence>
<dbReference type="SUPFAM" id="SSF54593">
    <property type="entry name" value="Glyoxalase/Bleomycin resistance protein/Dihydroxybiphenyl dioxygenase"/>
    <property type="match status" value="1"/>
</dbReference>
<evidence type="ECO:0000259" key="15">
    <source>
        <dbReference type="PROSITE" id="PS51918"/>
    </source>
</evidence>
<organism evidence="16 17">
    <name type="scientific">Ditylenchus destructor</name>
    <dbReference type="NCBI Taxonomy" id="166010"/>
    <lineage>
        <taxon>Eukaryota</taxon>
        <taxon>Metazoa</taxon>
        <taxon>Ecdysozoa</taxon>
        <taxon>Nematoda</taxon>
        <taxon>Chromadorea</taxon>
        <taxon>Rhabditida</taxon>
        <taxon>Tylenchina</taxon>
        <taxon>Tylenchomorpha</taxon>
        <taxon>Sphaerularioidea</taxon>
        <taxon>Anguinidae</taxon>
        <taxon>Anguininae</taxon>
        <taxon>Ditylenchus</taxon>
    </lineage>
</organism>
<dbReference type="PROSITE" id="PS51918">
    <property type="entry name" value="RADICAL_SAM"/>
    <property type="match status" value="1"/>
</dbReference>
<dbReference type="Pfam" id="PF13669">
    <property type="entry name" value="Glyoxalase_4"/>
    <property type="match status" value="1"/>
</dbReference>
<keyword evidence="8" id="KW-0001">2Fe-2S</keyword>
<dbReference type="SMART" id="SM00729">
    <property type="entry name" value="Elp3"/>
    <property type="match status" value="1"/>
</dbReference>
<dbReference type="SFLD" id="SFLDG01060">
    <property type="entry name" value="BATS_domain_containing"/>
    <property type="match status" value="1"/>
</dbReference>
<comment type="pathway">
    <text evidence="2">Cofactor biosynthesis; biotin biosynthesis; biotin from 7,8-diaminononanoate: step 2/2.</text>
</comment>
<dbReference type="Gene3D" id="3.10.180.10">
    <property type="entry name" value="2,3-Dihydroxybiphenyl 1,2-Dioxygenase, domain 1"/>
    <property type="match status" value="1"/>
</dbReference>
<dbReference type="Gene3D" id="3.20.20.70">
    <property type="entry name" value="Aldolase class I"/>
    <property type="match status" value="1"/>
</dbReference>
<dbReference type="PROSITE" id="PS51819">
    <property type="entry name" value="VOC"/>
    <property type="match status" value="1"/>
</dbReference>
<keyword evidence="12" id="KW-0411">Iron-sulfur</keyword>
<dbReference type="AlphaFoldDB" id="A0AAD4QSZ0"/>
<evidence type="ECO:0000313" key="16">
    <source>
        <dbReference type="EMBL" id="KAI1691809.1"/>
    </source>
</evidence>
<evidence type="ECO:0000256" key="10">
    <source>
        <dbReference type="ARBA" id="ARBA00022756"/>
    </source>
</evidence>
<evidence type="ECO:0000256" key="6">
    <source>
        <dbReference type="ARBA" id="ARBA00022679"/>
    </source>
</evidence>
<evidence type="ECO:0000256" key="8">
    <source>
        <dbReference type="ARBA" id="ARBA00022714"/>
    </source>
</evidence>
<dbReference type="InterPro" id="IPR058240">
    <property type="entry name" value="rSAM_sf"/>
</dbReference>
<keyword evidence="11" id="KW-0408">Iron</keyword>
<dbReference type="CDD" id="cd01335">
    <property type="entry name" value="Radical_SAM"/>
    <property type="match status" value="1"/>
</dbReference>
<dbReference type="InterPro" id="IPR029068">
    <property type="entry name" value="Glyas_Bleomycin-R_OHBP_Dase"/>
</dbReference>
<dbReference type="GO" id="GO:0051539">
    <property type="term" value="F:4 iron, 4 sulfur cluster binding"/>
    <property type="evidence" value="ECO:0007669"/>
    <property type="project" value="UniProtKB-KW"/>
</dbReference>
<comment type="caution">
    <text evidence="16">The sequence shown here is derived from an EMBL/GenBank/DDBJ whole genome shotgun (WGS) entry which is preliminary data.</text>
</comment>
<sequence>MGANDFRQAVTLHRPAKIATPQGPWSVEAIQALLDKPLMELLFEAQTVHRQHFPEGDIELATLLSVKTGGCPENCGYCPQSAEFDTGVKAQKLMEVEEVVRAAQAAKDAGATRFCMGAAWRAPKDRDVEKVAVLVEAVKGLGMQTCATLGMLEPHHAHQLKAAGLDYYNHNLDTAPEYYTDVVDTRTYQDRLDTLANVRSAGISVCCGGIVGMGEQPVHRAGLIAQLANLNPYPESVPINSLVRVPGTPLADSEPVDPFDFVRMIAVARITMPTARVRLSAGRQQMGDAVQALCFMAGANSIFYGDKLLVTGNPDVEADTVLLRKLGLNARQVLGIQQIAIGGPDKLRLQKLWVDMLGLEVTGTFKSERENVDEDICAMGAGPFKVEVDLMQPLDPEKKPAVHTTPLNHVGLWIDDLPRAVEWLTAQGVRFAPGGIRKGAAGFDICFLHPKANDEFPIAGEGVLIEMVQAPPEDDRGRRLGQDAELGDHRVEVAHVDHRDLEDPAVLAGHVVGIDAFGRLLHELHDQVVVGTADADDGADAVAQLAEVDGGAVAADDAGGLQLLHALGYGRLAQVHATAQFGHGQARVGLQFGQDAGVVSVQGGFKAKSMQLLQIDGGKSAEP</sequence>
<dbReference type="Pfam" id="PF04055">
    <property type="entry name" value="Radical_SAM"/>
    <property type="match status" value="1"/>
</dbReference>
<dbReference type="InterPro" id="IPR010722">
    <property type="entry name" value="BATS_dom"/>
</dbReference>
<dbReference type="EC" id="2.8.1.6" evidence="4"/>
<dbReference type="SFLD" id="SFLDS00029">
    <property type="entry name" value="Radical_SAM"/>
    <property type="match status" value="1"/>
</dbReference>
<dbReference type="InterPro" id="IPR013785">
    <property type="entry name" value="Aldolase_TIM"/>
</dbReference>
<evidence type="ECO:0000256" key="1">
    <source>
        <dbReference type="ARBA" id="ARBA00001966"/>
    </source>
</evidence>
<dbReference type="InterPro" id="IPR006638">
    <property type="entry name" value="Elp3/MiaA/NifB-like_rSAM"/>
</dbReference>
<feature type="domain" description="VOC" evidence="14">
    <location>
        <begin position="335"/>
        <end position="461"/>
    </location>
</feature>
<accession>A0AAD4QSZ0</accession>
<dbReference type="GO" id="GO:0046872">
    <property type="term" value="F:metal ion binding"/>
    <property type="evidence" value="ECO:0007669"/>
    <property type="project" value="UniProtKB-KW"/>
</dbReference>
<dbReference type="Pfam" id="PF06968">
    <property type="entry name" value="BATS"/>
    <property type="match status" value="1"/>
</dbReference>
<evidence type="ECO:0000256" key="13">
    <source>
        <dbReference type="ARBA" id="ARBA00034078"/>
    </source>
</evidence>
<dbReference type="InterPro" id="IPR024177">
    <property type="entry name" value="Biotin_synthase"/>
</dbReference>
<dbReference type="GO" id="GO:0004076">
    <property type="term" value="F:biotin synthase activity"/>
    <property type="evidence" value="ECO:0007669"/>
    <property type="project" value="UniProtKB-EC"/>
</dbReference>
<dbReference type="GO" id="GO:0051537">
    <property type="term" value="F:2 iron, 2 sulfur cluster binding"/>
    <property type="evidence" value="ECO:0007669"/>
    <property type="project" value="UniProtKB-KW"/>
</dbReference>
<evidence type="ECO:0000256" key="9">
    <source>
        <dbReference type="ARBA" id="ARBA00022723"/>
    </source>
</evidence>